<keyword evidence="2" id="KW-0732">Signal</keyword>
<dbReference type="PRINTS" id="PR01217">
    <property type="entry name" value="PRICHEXTENSN"/>
</dbReference>
<dbReference type="AlphaFoldDB" id="A0A1X2EE50"/>
<evidence type="ECO:0000259" key="3">
    <source>
        <dbReference type="Pfam" id="PF05305"/>
    </source>
</evidence>
<feature type="chain" id="PRO_5039407097" description="DUF732 domain-containing protein" evidence="2">
    <location>
        <begin position="32"/>
        <end position="315"/>
    </location>
</feature>
<accession>A0A1X2EE50</accession>
<feature type="compositionally biased region" description="Pro residues" evidence="1">
    <location>
        <begin position="190"/>
        <end position="262"/>
    </location>
</feature>
<dbReference type="EMBL" id="LQPW01000112">
    <property type="protein sequence ID" value="ORW98959.1"/>
    <property type="molecule type" value="Genomic_DNA"/>
</dbReference>
<feature type="compositionally biased region" description="Polar residues" evidence="1">
    <location>
        <begin position="169"/>
        <end position="181"/>
    </location>
</feature>
<keyword evidence="5" id="KW-1185">Reference proteome</keyword>
<protein>
    <recommendedName>
        <fullName evidence="3">DUF732 domain-containing protein</fullName>
    </recommendedName>
</protein>
<evidence type="ECO:0000256" key="2">
    <source>
        <dbReference type="SAM" id="SignalP"/>
    </source>
</evidence>
<feature type="domain" description="DUF732" evidence="3">
    <location>
        <begin position="36"/>
        <end position="116"/>
    </location>
</feature>
<evidence type="ECO:0000256" key="1">
    <source>
        <dbReference type="SAM" id="MobiDB-lite"/>
    </source>
</evidence>
<feature type="signal peptide" evidence="2">
    <location>
        <begin position="1"/>
        <end position="31"/>
    </location>
</feature>
<dbReference type="Proteomes" id="UP000193317">
    <property type="component" value="Unassembled WGS sequence"/>
</dbReference>
<feature type="region of interest" description="Disordered" evidence="1">
    <location>
        <begin position="164"/>
        <end position="315"/>
    </location>
</feature>
<evidence type="ECO:0000313" key="4">
    <source>
        <dbReference type="EMBL" id="ORW98959.1"/>
    </source>
</evidence>
<dbReference type="InterPro" id="IPR007969">
    <property type="entry name" value="DUF732"/>
</dbReference>
<proteinExistence type="predicted"/>
<dbReference type="Pfam" id="PF05305">
    <property type="entry name" value="DUF732"/>
    <property type="match status" value="1"/>
</dbReference>
<organism evidence="4 5">
    <name type="scientific">Mycobacterium szulgai</name>
    <dbReference type="NCBI Taxonomy" id="1787"/>
    <lineage>
        <taxon>Bacteria</taxon>
        <taxon>Bacillati</taxon>
        <taxon>Actinomycetota</taxon>
        <taxon>Actinomycetes</taxon>
        <taxon>Mycobacteriales</taxon>
        <taxon>Mycobacteriaceae</taxon>
        <taxon>Mycobacterium</taxon>
    </lineage>
</organism>
<feature type="compositionally biased region" description="Pro residues" evidence="1">
    <location>
        <begin position="299"/>
        <end position="308"/>
    </location>
</feature>
<comment type="caution">
    <text evidence="4">The sequence shown here is derived from an EMBL/GenBank/DDBJ whole genome shotgun (WGS) entry which is preliminary data.</text>
</comment>
<name>A0A1X2EE50_MYCSZ</name>
<evidence type="ECO:0000313" key="5">
    <source>
        <dbReference type="Proteomes" id="UP000193317"/>
    </source>
</evidence>
<dbReference type="OrthoDB" id="4752037at2"/>
<feature type="compositionally biased region" description="Gly residues" evidence="1">
    <location>
        <begin position="265"/>
        <end position="297"/>
    </location>
</feature>
<gene>
    <name evidence="4" type="ORF">AWC27_02980</name>
</gene>
<sequence>MITGTARRAGAMATASVILIGAAILRGSTAAADPSQDDQFLALLDQHGIPALQNPASLVVTAQNVCRELDGGKPFDAVVESMASFAYDSDPGRYPRDRLTRTFTRFVTAAVQAYCPYHQNKSAAFDTRWAPGTIQPAHRTFTAAVRLPQSTVGGVYVAAQPWASAPDPNGQSTFRSPSTVTIPAGETMAPQPPQIPAQSPPPGHIVTPPRAPAAPQPPRQPPAQPQQQPPPPLEPPPPPQEPPPPQQIEPLPPPQVEPPSAAPLPGGGVGGDGTGGGGAGTGGGGSGGAGGTGGHGPSGPAPARPMPPGIVQVAP</sequence>
<reference evidence="4 5" key="1">
    <citation type="submission" date="2016-01" db="EMBL/GenBank/DDBJ databases">
        <title>The new phylogeny of the genus Mycobacterium.</title>
        <authorList>
            <person name="Tarcisio F."/>
            <person name="Conor M."/>
            <person name="Antonella G."/>
            <person name="Elisabetta G."/>
            <person name="Giulia F.S."/>
            <person name="Sara T."/>
            <person name="Anna F."/>
            <person name="Clotilde B."/>
            <person name="Roberto B."/>
            <person name="Veronica D.S."/>
            <person name="Fabio R."/>
            <person name="Monica P."/>
            <person name="Olivier J."/>
            <person name="Enrico T."/>
            <person name="Nicola S."/>
        </authorList>
    </citation>
    <scope>NUCLEOTIDE SEQUENCE [LARGE SCALE GENOMIC DNA]</scope>
    <source>
        <strain evidence="4 5">DSM 44166</strain>
    </source>
</reference>